<feature type="transmembrane region" description="Helical" evidence="7">
    <location>
        <begin position="66"/>
        <end position="84"/>
    </location>
</feature>
<sequence length="89" mass="9260">MRLWKGKIKMLWAILSTLLVGAVAGWLASKIMGGGGSLVRNIAVGVIGSCVGGLLFGLLGFSAHSLFANIIVSVVGACVFLFVARRLTK</sequence>
<comment type="caution">
    <text evidence="8">The sequence shown here is derived from an EMBL/GenBank/DDBJ whole genome shotgun (WGS) entry which is preliminary data.</text>
</comment>
<dbReference type="AlphaFoldDB" id="A0A0W7TPW0"/>
<organism evidence="8 9">
    <name type="scientific">Ruthenibacterium lactatiformans</name>
    <dbReference type="NCBI Taxonomy" id="1550024"/>
    <lineage>
        <taxon>Bacteria</taxon>
        <taxon>Bacillati</taxon>
        <taxon>Bacillota</taxon>
        <taxon>Clostridia</taxon>
        <taxon>Eubacteriales</taxon>
        <taxon>Oscillospiraceae</taxon>
        <taxon>Ruthenibacterium</taxon>
    </lineage>
</organism>
<evidence type="ECO:0000313" key="9">
    <source>
        <dbReference type="Proteomes" id="UP000053433"/>
    </source>
</evidence>
<dbReference type="InterPro" id="IPR007341">
    <property type="entry name" value="Transgly_assoc"/>
</dbReference>
<evidence type="ECO:0000256" key="7">
    <source>
        <dbReference type="SAM" id="Phobius"/>
    </source>
</evidence>
<dbReference type="EMBL" id="LMUA01000016">
    <property type="protein sequence ID" value="KUE75798.1"/>
    <property type="molecule type" value="Genomic_DNA"/>
</dbReference>
<evidence type="ECO:0000256" key="4">
    <source>
        <dbReference type="ARBA" id="ARBA00022692"/>
    </source>
</evidence>
<evidence type="ECO:0000256" key="6">
    <source>
        <dbReference type="ARBA" id="ARBA00023136"/>
    </source>
</evidence>
<dbReference type="Pfam" id="PF04226">
    <property type="entry name" value="Transgly_assoc"/>
    <property type="match status" value="1"/>
</dbReference>
<evidence type="ECO:0000256" key="1">
    <source>
        <dbReference type="ARBA" id="ARBA00004651"/>
    </source>
</evidence>
<gene>
    <name evidence="8" type="ORF">ASJ35_12225</name>
</gene>
<keyword evidence="4 7" id="KW-0812">Transmembrane</keyword>
<proteinExistence type="inferred from homology"/>
<dbReference type="GO" id="GO:0005886">
    <property type="term" value="C:plasma membrane"/>
    <property type="evidence" value="ECO:0007669"/>
    <property type="project" value="UniProtKB-SubCell"/>
</dbReference>
<feature type="transmembrane region" description="Helical" evidence="7">
    <location>
        <begin position="41"/>
        <end position="60"/>
    </location>
</feature>
<dbReference type="Proteomes" id="UP000053433">
    <property type="component" value="Unassembled WGS sequence"/>
</dbReference>
<protein>
    <submittedName>
        <fullName evidence="8">Transglycosylase</fullName>
    </submittedName>
</protein>
<evidence type="ECO:0000256" key="5">
    <source>
        <dbReference type="ARBA" id="ARBA00022989"/>
    </source>
</evidence>
<reference evidence="8 9" key="1">
    <citation type="submission" date="2015-10" db="EMBL/GenBank/DDBJ databases">
        <title>A novel member of the family Ruminococcaceae isolated from human faeces.</title>
        <authorList>
            <person name="Shkoporov A.N."/>
            <person name="Chaplin A.V."/>
            <person name="Motuzova O.V."/>
            <person name="Kafarskaia L.I."/>
            <person name="Efimov B.A."/>
        </authorList>
    </citation>
    <scope>NUCLEOTIDE SEQUENCE [LARGE SCALE GENOMIC DNA]</scope>
    <source>
        <strain evidence="8 9">668</strain>
    </source>
</reference>
<evidence type="ECO:0000313" key="8">
    <source>
        <dbReference type="EMBL" id="KUE75798.1"/>
    </source>
</evidence>
<keyword evidence="6 7" id="KW-0472">Membrane</keyword>
<evidence type="ECO:0000256" key="2">
    <source>
        <dbReference type="ARBA" id="ARBA00011006"/>
    </source>
</evidence>
<comment type="similarity">
    <text evidence="2">Belongs to the UPF0410 family.</text>
</comment>
<feature type="transmembrane region" description="Helical" evidence="7">
    <location>
        <begin position="12"/>
        <end position="29"/>
    </location>
</feature>
<dbReference type="PANTHER" id="PTHR33884:SF3">
    <property type="entry name" value="UPF0410 PROTEIN YMGE"/>
    <property type="match status" value="1"/>
</dbReference>
<name>A0A0W7TPW0_9FIRM</name>
<evidence type="ECO:0000256" key="3">
    <source>
        <dbReference type="ARBA" id="ARBA00022475"/>
    </source>
</evidence>
<keyword evidence="5 7" id="KW-1133">Transmembrane helix</keyword>
<keyword evidence="3" id="KW-1003">Cell membrane</keyword>
<comment type="subcellular location">
    <subcellularLocation>
        <location evidence="1">Cell membrane</location>
        <topology evidence="1">Multi-pass membrane protein</topology>
    </subcellularLocation>
</comment>
<dbReference type="PANTHER" id="PTHR33884">
    <property type="entry name" value="UPF0410 PROTEIN YMGE"/>
    <property type="match status" value="1"/>
</dbReference>
<accession>A0A0W7TPW0</accession>